<reference evidence="10 11" key="1">
    <citation type="journal article" date="2024" name="Science">
        <title>Giant polyketide synthase enzymes in the biosynthesis of giant marine polyether toxins.</title>
        <authorList>
            <person name="Fallon T.R."/>
            <person name="Shende V.V."/>
            <person name="Wierzbicki I.H."/>
            <person name="Pendleton A.L."/>
            <person name="Watervoot N.F."/>
            <person name="Auber R.P."/>
            <person name="Gonzalez D.J."/>
            <person name="Wisecaver J.H."/>
            <person name="Moore B.S."/>
        </authorList>
    </citation>
    <scope>NUCLEOTIDE SEQUENCE [LARGE SCALE GENOMIC DNA]</scope>
    <source>
        <strain evidence="10 11">12B1</strain>
    </source>
</reference>
<keyword evidence="6" id="KW-0862">Zinc</keyword>
<proteinExistence type="inferred from homology"/>
<evidence type="ECO:0000256" key="6">
    <source>
        <dbReference type="PROSITE-ProRule" id="PRU00723"/>
    </source>
</evidence>
<dbReference type="AlphaFoldDB" id="A0AB34JQ55"/>
<evidence type="ECO:0000256" key="3">
    <source>
        <dbReference type="ARBA" id="ARBA00023015"/>
    </source>
</evidence>
<keyword evidence="11" id="KW-1185">Reference proteome</keyword>
<keyword evidence="6" id="KW-0479">Metal-binding</keyword>
<sequence length="810" mass="87198">MFSGEWASAATAMASAFFSGGRGCDDDGAPGAPTPTRAGRRRLDVPPMSHPSRKRARGTRQAACEEGGEEGAYAPPPTPPLHAGGGRGRGASPRANGNSSPRWRRTGAPKLNELLIETSPMEGGVAPSLAEAIGPVSPAVGSREIRARPLDVDKELPLFIQDDAPPGADDTPLEPTLGLTPLAPLAPLERTSSLDATDITVPVCRVVEMIGPPRRFRRPPQLIRHKATYLSSVVEYEMDEEDWRWLERFNAAHLQPVLDADRFEEIIDVLEKTSFHALHGSANSVPPALPPLAPPKRPPPPPAALTPRLPKPLKRVRATSSLSKPATKTNRPSRPERPPPPTDDELKDLPLGLCRRYQQGRCHKGRSCKWKHELWRRRSAAEMAQQQQAEAEAARAAAAGGVAPSVLEGAVAVCTDVDPDGEGVEDALVAELDQVVGVELAAIEDRREGDACGGEVPCGREEGAAGGSGGELVPTGAMSREYEQAAIEHHHEQTTVGEGTAAEQKYREEADAEEADGEGEDADGENDEVEGEDDEIDVEVLDGELIDGDDIDGEAEAEGENDGEEDLERTGHADVPSSSDVGGMLFKEEGPGLQPPPISTVDSVASFLPDGLADPENTSIEVKQLLETPICFDGDPDDPHGLCDSTIVASDGGMGGSMVTHATGAGAAPVSRERISDFGVPRTCLREILRGSMRILLAVWDYWRRKRHHDSEKLPLLSRLRREAAEMKARHARLSTTHSELYRLRSHLVRVRHLLSLVKRREKLKHQIAALTQVLFEARLEAPRPEVAPVGATAPNMNYGTRGATKAFEI</sequence>
<evidence type="ECO:0000256" key="7">
    <source>
        <dbReference type="RuleBase" id="RU361124"/>
    </source>
</evidence>
<feature type="region of interest" description="Disordered" evidence="8">
    <location>
        <begin position="489"/>
        <end position="599"/>
    </location>
</feature>
<dbReference type="InterPro" id="IPR019542">
    <property type="entry name" value="Enhancer_polycomb-like_N"/>
</dbReference>
<feature type="region of interest" description="Disordered" evidence="8">
    <location>
        <begin position="18"/>
        <end position="108"/>
    </location>
</feature>
<dbReference type="InterPro" id="IPR000571">
    <property type="entry name" value="Znf_CCCH"/>
</dbReference>
<evidence type="ECO:0000313" key="11">
    <source>
        <dbReference type="Proteomes" id="UP001515480"/>
    </source>
</evidence>
<protein>
    <recommendedName>
        <fullName evidence="7">Enhancer of polycomb-like protein</fullName>
    </recommendedName>
</protein>
<dbReference type="GO" id="GO:0035267">
    <property type="term" value="C:NuA4 histone acetyltransferase complex"/>
    <property type="evidence" value="ECO:0007669"/>
    <property type="project" value="InterPro"/>
</dbReference>
<keyword evidence="3 7" id="KW-0805">Transcription regulation</keyword>
<dbReference type="GO" id="GO:0005634">
    <property type="term" value="C:nucleus"/>
    <property type="evidence" value="ECO:0007669"/>
    <property type="project" value="UniProtKB-SubCell"/>
</dbReference>
<evidence type="ECO:0000256" key="1">
    <source>
        <dbReference type="ARBA" id="ARBA00004123"/>
    </source>
</evidence>
<organism evidence="10 11">
    <name type="scientific">Prymnesium parvum</name>
    <name type="common">Toxic golden alga</name>
    <dbReference type="NCBI Taxonomy" id="97485"/>
    <lineage>
        <taxon>Eukaryota</taxon>
        <taxon>Haptista</taxon>
        <taxon>Haptophyta</taxon>
        <taxon>Prymnesiophyceae</taxon>
        <taxon>Prymnesiales</taxon>
        <taxon>Prymnesiaceae</taxon>
        <taxon>Prymnesium</taxon>
    </lineage>
</organism>
<dbReference type="EMBL" id="JBGBPQ010000005">
    <property type="protein sequence ID" value="KAL1524070.1"/>
    <property type="molecule type" value="Genomic_DNA"/>
</dbReference>
<feature type="compositionally biased region" description="Acidic residues" evidence="8">
    <location>
        <begin position="510"/>
        <end position="567"/>
    </location>
</feature>
<dbReference type="PANTHER" id="PTHR14898">
    <property type="entry name" value="ENHANCER OF POLYCOMB"/>
    <property type="match status" value="1"/>
</dbReference>
<dbReference type="Pfam" id="PF10513">
    <property type="entry name" value="EPL1"/>
    <property type="match status" value="1"/>
</dbReference>
<dbReference type="PROSITE" id="PS50103">
    <property type="entry name" value="ZF_C3H1"/>
    <property type="match status" value="1"/>
</dbReference>
<feature type="compositionally biased region" description="Pro residues" evidence="8">
    <location>
        <begin position="287"/>
        <end position="304"/>
    </location>
</feature>
<dbReference type="Proteomes" id="UP001515480">
    <property type="component" value="Unassembled WGS sequence"/>
</dbReference>
<evidence type="ECO:0000256" key="8">
    <source>
        <dbReference type="SAM" id="MobiDB-lite"/>
    </source>
</evidence>
<evidence type="ECO:0000256" key="2">
    <source>
        <dbReference type="ARBA" id="ARBA00008035"/>
    </source>
</evidence>
<keyword evidence="4 7" id="KW-0804">Transcription</keyword>
<name>A0AB34JQ55_PRYPA</name>
<feature type="zinc finger region" description="C3H1-type" evidence="6">
    <location>
        <begin position="348"/>
        <end position="375"/>
    </location>
</feature>
<comment type="subcellular location">
    <subcellularLocation>
        <location evidence="1 7">Nucleus</location>
    </subcellularLocation>
</comment>
<evidence type="ECO:0000259" key="9">
    <source>
        <dbReference type="PROSITE" id="PS50103"/>
    </source>
</evidence>
<keyword evidence="5 7" id="KW-0539">Nucleus</keyword>
<evidence type="ECO:0000313" key="10">
    <source>
        <dbReference type="EMBL" id="KAL1524070.1"/>
    </source>
</evidence>
<dbReference type="InterPro" id="IPR024943">
    <property type="entry name" value="Enhancer_polycomb"/>
</dbReference>
<evidence type="ECO:0000256" key="4">
    <source>
        <dbReference type="ARBA" id="ARBA00023163"/>
    </source>
</evidence>
<feature type="region of interest" description="Disordered" evidence="8">
    <location>
        <begin position="286"/>
        <end position="349"/>
    </location>
</feature>
<keyword evidence="6" id="KW-0863">Zinc-finger</keyword>
<dbReference type="GO" id="GO:0006357">
    <property type="term" value="P:regulation of transcription by RNA polymerase II"/>
    <property type="evidence" value="ECO:0007669"/>
    <property type="project" value="InterPro"/>
</dbReference>
<feature type="region of interest" description="Disordered" evidence="8">
    <location>
        <begin position="449"/>
        <end position="471"/>
    </location>
</feature>
<comment type="similarity">
    <text evidence="2 7">Belongs to the enhancer of polycomb family.</text>
</comment>
<feature type="compositionally biased region" description="Polar residues" evidence="8">
    <location>
        <begin position="318"/>
        <end position="330"/>
    </location>
</feature>
<gene>
    <name evidence="10" type="ORF">AB1Y20_018981</name>
</gene>
<accession>A0AB34JQ55</accession>
<feature type="domain" description="C3H1-type" evidence="9">
    <location>
        <begin position="348"/>
        <end position="375"/>
    </location>
</feature>
<comment type="caution">
    <text evidence="10">The sequence shown here is derived from an EMBL/GenBank/DDBJ whole genome shotgun (WGS) entry which is preliminary data.</text>
</comment>
<dbReference type="GO" id="GO:0008270">
    <property type="term" value="F:zinc ion binding"/>
    <property type="evidence" value="ECO:0007669"/>
    <property type="project" value="UniProtKB-KW"/>
</dbReference>
<evidence type="ECO:0000256" key="5">
    <source>
        <dbReference type="ARBA" id="ARBA00023242"/>
    </source>
</evidence>